<sequence length="408" mass="43213">MSAVPADAAADAEAAFGGLVVETELAPIHRLGSGALSAVELQLRGPEGSSLHDATALSEAARAMHQKSELDRIKWRRAGRHAESAVPHLVTIDLDSLDELGALGDHRSPTTVALITEQALIAAPARTLRTIAVARTAGMLVAVDGVGARAQALALLPLVEPDVIITSPALIARAADASTARIAHAVAAYIESSSAVVIAQGVDSELHRRRALGLAAEYGMGALYPAVGSTGDAAQADSDVEPMSLRPRPAVPDDPERTPFNLVSEGRRRTRSFKRLLVSMSKLLETNAVGAGPETIVLGTFQRAEHFTPTSRARWAQLAEQVAYTGVYGVGIDPYVDSAVHHAPLDPNDPMVDEWNVVVLGPHFACVLAALDMHTDAADLDREFHYVLSYDRGTVIRCAHSILARFEG</sequence>
<dbReference type="RefSeq" id="WP_060650285.1">
    <property type="nucleotide sequence ID" value="NZ_AZXY01000001.1"/>
</dbReference>
<dbReference type="AlphaFoldDB" id="A0A0V9UQ96"/>
<dbReference type="Pfam" id="PF00563">
    <property type="entry name" value="EAL"/>
    <property type="match status" value="1"/>
</dbReference>
<dbReference type="Pfam" id="PF10069">
    <property type="entry name" value="DICT"/>
    <property type="match status" value="1"/>
</dbReference>
<name>A0A0V9UQ96_9NOCA</name>
<evidence type="ECO:0000313" key="3">
    <source>
        <dbReference type="EMBL" id="KSZ60160.1"/>
    </source>
</evidence>
<protein>
    <submittedName>
        <fullName evidence="3">Diguanylate phosphodiesterase</fullName>
    </submittedName>
</protein>
<dbReference type="InterPro" id="IPR035919">
    <property type="entry name" value="EAL_sf"/>
</dbReference>
<reference evidence="4" key="1">
    <citation type="submission" date="2015-01" db="EMBL/GenBank/DDBJ databases">
        <title>Draft genome sequence of Rhodococcus pyridinivorans strain KG-16, a hydrocarbon-degrading bacterium.</title>
        <authorList>
            <person name="Aggarwal R.K."/>
            <person name="Dawar C."/>
        </authorList>
    </citation>
    <scope>NUCLEOTIDE SEQUENCE [LARGE SCALE GENOMIC DNA]</scope>
    <source>
        <strain evidence="4">KG-16</strain>
    </source>
</reference>
<dbReference type="InterPro" id="IPR019278">
    <property type="entry name" value="DICT_dom"/>
</dbReference>
<evidence type="ECO:0000313" key="4">
    <source>
        <dbReference type="Proteomes" id="UP000053060"/>
    </source>
</evidence>
<dbReference type="Gene3D" id="3.20.20.450">
    <property type="entry name" value="EAL domain"/>
    <property type="match status" value="1"/>
</dbReference>
<dbReference type="Proteomes" id="UP000053060">
    <property type="component" value="Unassembled WGS sequence"/>
</dbReference>
<proteinExistence type="predicted"/>
<feature type="domain" description="EAL" evidence="1">
    <location>
        <begin position="24"/>
        <end position="224"/>
    </location>
</feature>
<dbReference type="PATRIC" id="fig|1441730.3.peg.298"/>
<dbReference type="EMBL" id="AZXY01000001">
    <property type="protein sequence ID" value="KSZ60160.1"/>
    <property type="molecule type" value="Genomic_DNA"/>
</dbReference>
<evidence type="ECO:0000259" key="2">
    <source>
        <dbReference type="Pfam" id="PF10069"/>
    </source>
</evidence>
<feature type="domain" description="DICT" evidence="2">
    <location>
        <begin position="268"/>
        <end position="370"/>
    </location>
</feature>
<comment type="caution">
    <text evidence="3">The sequence shown here is derived from an EMBL/GenBank/DDBJ whole genome shotgun (WGS) entry which is preliminary data.</text>
</comment>
<evidence type="ECO:0000259" key="1">
    <source>
        <dbReference type="Pfam" id="PF00563"/>
    </source>
</evidence>
<reference evidence="3 4" key="2">
    <citation type="journal article" date="2016" name="Genome Announc.">
        <title>Draft Genome Sequence of a Versatile Hydrocarbon-Degrading Bacterium, Rhodococcus pyridinivorans Strain KG-16, Collected from Oil Fields in India.</title>
        <authorList>
            <person name="Aggarwal R.K."/>
            <person name="Dawar C."/>
            <person name="Phanindranath R."/>
            <person name="Mutnuri L."/>
            <person name="Dayal A.M."/>
        </authorList>
    </citation>
    <scope>NUCLEOTIDE SEQUENCE [LARGE SCALE GENOMIC DNA]</scope>
    <source>
        <strain evidence="3 4">KG-16</strain>
    </source>
</reference>
<dbReference type="SUPFAM" id="SSF141868">
    <property type="entry name" value="EAL domain-like"/>
    <property type="match status" value="1"/>
</dbReference>
<organism evidence="3 4">
    <name type="scientific">Rhodococcus pyridinivorans KG-16</name>
    <dbReference type="NCBI Taxonomy" id="1441730"/>
    <lineage>
        <taxon>Bacteria</taxon>
        <taxon>Bacillati</taxon>
        <taxon>Actinomycetota</taxon>
        <taxon>Actinomycetes</taxon>
        <taxon>Mycobacteriales</taxon>
        <taxon>Nocardiaceae</taxon>
        <taxon>Rhodococcus</taxon>
    </lineage>
</organism>
<dbReference type="InterPro" id="IPR001633">
    <property type="entry name" value="EAL_dom"/>
</dbReference>
<accession>A0A0V9UQ96</accession>
<gene>
    <name evidence="3" type="ORF">Z045_01415</name>
</gene>